<evidence type="ECO:0000313" key="1">
    <source>
        <dbReference type="EMBL" id="VDM87553.1"/>
    </source>
</evidence>
<dbReference type="AlphaFoldDB" id="A0A3S4BTV7"/>
<sequence>MSFLLAVDPRIAVATTSDLFAIESALDAANALLRCRRGVGP</sequence>
<gene>
    <name evidence="1" type="ORF">MB901379_01097</name>
</gene>
<dbReference type="RefSeq" id="WP_269462778.1">
    <property type="nucleotide sequence ID" value="NZ_CBCSKE010000054.1"/>
</dbReference>
<reference evidence="2" key="1">
    <citation type="submission" date="2018-02" db="EMBL/GenBank/DDBJ databases">
        <authorList>
            <person name="Seth-Smith MB H."/>
            <person name="Seth-Smith H."/>
        </authorList>
    </citation>
    <scope>NUCLEOTIDE SEQUENCE [LARGE SCALE GENOMIC DNA]</scope>
</reference>
<protein>
    <submittedName>
        <fullName evidence="1">Uncharacterized protein</fullName>
    </submittedName>
</protein>
<evidence type="ECO:0000313" key="2">
    <source>
        <dbReference type="Proteomes" id="UP000269998"/>
    </source>
</evidence>
<dbReference type="EMBL" id="LR130759">
    <property type="protein sequence ID" value="VDM87553.1"/>
    <property type="molecule type" value="Genomic_DNA"/>
</dbReference>
<dbReference type="KEGG" id="mbai:MB901379_01097"/>
<dbReference type="Proteomes" id="UP000269998">
    <property type="component" value="Chromosome"/>
</dbReference>
<organism evidence="1 2">
    <name type="scientific">Mycobacterium basiliense</name>
    <dbReference type="NCBI Taxonomy" id="2094119"/>
    <lineage>
        <taxon>Bacteria</taxon>
        <taxon>Bacillati</taxon>
        <taxon>Actinomycetota</taxon>
        <taxon>Actinomycetes</taxon>
        <taxon>Mycobacteriales</taxon>
        <taxon>Mycobacteriaceae</taxon>
        <taxon>Mycobacterium</taxon>
    </lineage>
</organism>
<keyword evidence="2" id="KW-1185">Reference proteome</keyword>
<accession>A0A3S4BTV7</accession>
<name>A0A3S4BTV7_9MYCO</name>
<proteinExistence type="predicted"/>